<reference evidence="9 10" key="1">
    <citation type="journal article" date="2007" name="Nature">
        <title>Evolution of genes and genomes on the Drosophila phylogeny.</title>
        <authorList>
            <consortium name="Drosophila 12 Genomes Consortium"/>
            <person name="Clark A.G."/>
            <person name="Eisen M.B."/>
            <person name="Smith D.R."/>
            <person name="Bergman C.M."/>
            <person name="Oliver B."/>
            <person name="Markow T.A."/>
            <person name="Kaufman T.C."/>
            <person name="Kellis M."/>
            <person name="Gelbart W."/>
            <person name="Iyer V.N."/>
            <person name="Pollard D.A."/>
            <person name="Sackton T.B."/>
            <person name="Larracuente A.M."/>
            <person name="Singh N.D."/>
            <person name="Abad J.P."/>
            <person name="Abt D.N."/>
            <person name="Adryan B."/>
            <person name="Aguade M."/>
            <person name="Akashi H."/>
            <person name="Anderson W.W."/>
            <person name="Aquadro C.F."/>
            <person name="Ardell D.H."/>
            <person name="Arguello R."/>
            <person name="Artieri C.G."/>
            <person name="Barbash D.A."/>
            <person name="Barker D."/>
            <person name="Barsanti P."/>
            <person name="Batterham P."/>
            <person name="Batzoglou S."/>
            <person name="Begun D."/>
            <person name="Bhutkar A."/>
            <person name="Blanco E."/>
            <person name="Bosak S.A."/>
            <person name="Bradley R.K."/>
            <person name="Brand A.D."/>
            <person name="Brent M.R."/>
            <person name="Brooks A.N."/>
            <person name="Brown R.H."/>
            <person name="Butlin R.K."/>
            <person name="Caggese C."/>
            <person name="Calvi B.R."/>
            <person name="Bernardo de Carvalho A."/>
            <person name="Caspi A."/>
            <person name="Castrezana S."/>
            <person name="Celniker S.E."/>
            <person name="Chang J.L."/>
            <person name="Chapple C."/>
            <person name="Chatterji S."/>
            <person name="Chinwalla A."/>
            <person name="Civetta A."/>
            <person name="Clifton S.W."/>
            <person name="Comeron J.M."/>
            <person name="Costello J.C."/>
            <person name="Coyne J.A."/>
            <person name="Daub J."/>
            <person name="David R.G."/>
            <person name="Delcher A.L."/>
            <person name="Delehaunty K."/>
            <person name="Do C.B."/>
            <person name="Ebling H."/>
            <person name="Edwards K."/>
            <person name="Eickbush T."/>
            <person name="Evans J.D."/>
            <person name="Filipski A."/>
            <person name="Findeiss S."/>
            <person name="Freyhult E."/>
            <person name="Fulton L."/>
            <person name="Fulton R."/>
            <person name="Garcia A.C."/>
            <person name="Gardiner A."/>
            <person name="Garfield D.A."/>
            <person name="Garvin B.E."/>
            <person name="Gibson G."/>
            <person name="Gilbert D."/>
            <person name="Gnerre S."/>
            <person name="Godfrey J."/>
            <person name="Good R."/>
            <person name="Gotea V."/>
            <person name="Gravely B."/>
            <person name="Greenberg A.J."/>
            <person name="Griffiths-Jones S."/>
            <person name="Gross S."/>
            <person name="Guigo R."/>
            <person name="Gustafson E.A."/>
            <person name="Haerty W."/>
            <person name="Hahn M.W."/>
            <person name="Halligan D.L."/>
            <person name="Halpern A.L."/>
            <person name="Halter G.M."/>
            <person name="Han M.V."/>
            <person name="Heger A."/>
            <person name="Hillier L."/>
            <person name="Hinrichs A.S."/>
            <person name="Holmes I."/>
            <person name="Hoskins R.A."/>
            <person name="Hubisz M.J."/>
            <person name="Hultmark D."/>
            <person name="Huntley M.A."/>
            <person name="Jaffe D.B."/>
            <person name="Jagadeeshan S."/>
            <person name="Jeck W.R."/>
            <person name="Johnson J."/>
            <person name="Jones C.D."/>
            <person name="Jordan W.C."/>
            <person name="Karpen G.H."/>
            <person name="Kataoka E."/>
            <person name="Keightley P.D."/>
            <person name="Kheradpour P."/>
            <person name="Kirkness E.F."/>
            <person name="Koerich L.B."/>
            <person name="Kristiansen K."/>
            <person name="Kudrna D."/>
            <person name="Kulathinal R.J."/>
            <person name="Kumar S."/>
            <person name="Kwok R."/>
            <person name="Lander E."/>
            <person name="Langley C.H."/>
            <person name="Lapoint R."/>
            <person name="Lazzaro B.P."/>
            <person name="Lee S.J."/>
            <person name="Levesque L."/>
            <person name="Li R."/>
            <person name="Lin C.F."/>
            <person name="Lin M.F."/>
            <person name="Lindblad-Toh K."/>
            <person name="Llopart A."/>
            <person name="Long M."/>
            <person name="Low L."/>
            <person name="Lozovsky E."/>
            <person name="Lu J."/>
            <person name="Luo M."/>
            <person name="Machado C.A."/>
            <person name="Makalowski W."/>
            <person name="Marzo M."/>
            <person name="Matsuda M."/>
            <person name="Matzkin L."/>
            <person name="McAllister B."/>
            <person name="McBride C.S."/>
            <person name="McKernan B."/>
            <person name="McKernan K."/>
            <person name="Mendez-Lago M."/>
            <person name="Minx P."/>
            <person name="Mollenhauer M.U."/>
            <person name="Montooth K."/>
            <person name="Mount S.M."/>
            <person name="Mu X."/>
            <person name="Myers E."/>
            <person name="Negre B."/>
            <person name="Newfeld S."/>
            <person name="Nielsen R."/>
            <person name="Noor M.A."/>
            <person name="O'Grady P."/>
            <person name="Pachter L."/>
            <person name="Papaceit M."/>
            <person name="Parisi M.J."/>
            <person name="Parisi M."/>
            <person name="Parts L."/>
            <person name="Pedersen J.S."/>
            <person name="Pesole G."/>
            <person name="Phillippy A.M."/>
            <person name="Ponting C.P."/>
            <person name="Pop M."/>
            <person name="Porcelli D."/>
            <person name="Powell J.R."/>
            <person name="Prohaska S."/>
            <person name="Pruitt K."/>
            <person name="Puig M."/>
            <person name="Quesneville H."/>
            <person name="Ram K.R."/>
            <person name="Rand D."/>
            <person name="Rasmussen M.D."/>
            <person name="Reed L.K."/>
            <person name="Reenan R."/>
            <person name="Reily A."/>
            <person name="Remington K.A."/>
            <person name="Rieger T.T."/>
            <person name="Ritchie M.G."/>
            <person name="Robin C."/>
            <person name="Rogers Y.H."/>
            <person name="Rohde C."/>
            <person name="Rozas J."/>
            <person name="Rubenfield M.J."/>
            <person name="Ruiz A."/>
            <person name="Russo S."/>
            <person name="Salzberg S.L."/>
            <person name="Sanchez-Gracia A."/>
            <person name="Saranga D.J."/>
            <person name="Sato H."/>
            <person name="Schaeffer S.W."/>
            <person name="Schatz M.C."/>
            <person name="Schlenke T."/>
            <person name="Schwartz R."/>
            <person name="Segarra C."/>
            <person name="Singh R.S."/>
            <person name="Sirot L."/>
            <person name="Sirota M."/>
            <person name="Sisneros N.B."/>
            <person name="Smith C.D."/>
            <person name="Smith T.F."/>
            <person name="Spieth J."/>
            <person name="Stage D.E."/>
            <person name="Stark A."/>
            <person name="Stephan W."/>
            <person name="Strausberg R.L."/>
            <person name="Strempel S."/>
            <person name="Sturgill D."/>
            <person name="Sutton G."/>
            <person name="Sutton G.G."/>
            <person name="Tao W."/>
            <person name="Teichmann S."/>
            <person name="Tobari Y.N."/>
            <person name="Tomimura Y."/>
            <person name="Tsolas J.M."/>
            <person name="Valente V.L."/>
            <person name="Venter E."/>
            <person name="Venter J.C."/>
            <person name="Vicario S."/>
            <person name="Vieira F.G."/>
            <person name="Vilella A.J."/>
            <person name="Villasante A."/>
            <person name="Walenz B."/>
            <person name="Wang J."/>
            <person name="Wasserman M."/>
            <person name="Watts T."/>
            <person name="Wilson D."/>
            <person name="Wilson R.K."/>
            <person name="Wing R.A."/>
            <person name="Wolfner M.F."/>
            <person name="Wong A."/>
            <person name="Wong G.K."/>
            <person name="Wu C.I."/>
            <person name="Wu G."/>
            <person name="Yamamoto D."/>
            <person name="Yang H.P."/>
            <person name="Yang S.P."/>
            <person name="Yorke J.A."/>
            <person name="Yoshida K."/>
            <person name="Zdobnov E."/>
            <person name="Zhang P."/>
            <person name="Zhang Y."/>
            <person name="Zimin A.V."/>
            <person name="Baldwin J."/>
            <person name="Abdouelleil A."/>
            <person name="Abdulkadir J."/>
            <person name="Abebe A."/>
            <person name="Abera B."/>
            <person name="Abreu J."/>
            <person name="Acer S.C."/>
            <person name="Aftuck L."/>
            <person name="Alexander A."/>
            <person name="An P."/>
            <person name="Anderson E."/>
            <person name="Anderson S."/>
            <person name="Arachi H."/>
            <person name="Azer M."/>
            <person name="Bachantsang P."/>
            <person name="Barry A."/>
            <person name="Bayul T."/>
            <person name="Berlin A."/>
            <person name="Bessette D."/>
            <person name="Bloom T."/>
            <person name="Blye J."/>
            <person name="Boguslavskiy L."/>
            <person name="Bonnet C."/>
            <person name="Boukhgalter B."/>
            <person name="Bourzgui I."/>
            <person name="Brown A."/>
            <person name="Cahill P."/>
            <person name="Channer S."/>
            <person name="Cheshatsang Y."/>
            <person name="Chuda L."/>
            <person name="Citroen M."/>
            <person name="Collymore A."/>
            <person name="Cooke P."/>
            <person name="Costello M."/>
            <person name="D'Aco K."/>
            <person name="Daza R."/>
            <person name="De Haan G."/>
            <person name="DeGray S."/>
            <person name="DeMaso C."/>
            <person name="Dhargay N."/>
            <person name="Dooley K."/>
            <person name="Dooley E."/>
            <person name="Doricent M."/>
            <person name="Dorje P."/>
            <person name="Dorjee K."/>
            <person name="Dupes A."/>
            <person name="Elong R."/>
            <person name="Falk J."/>
            <person name="Farina A."/>
            <person name="Faro S."/>
            <person name="Ferguson D."/>
            <person name="Fisher S."/>
            <person name="Foley C.D."/>
            <person name="Franke A."/>
            <person name="Friedrich D."/>
            <person name="Gadbois L."/>
            <person name="Gearin G."/>
            <person name="Gearin C.R."/>
            <person name="Giannoukos G."/>
            <person name="Goode T."/>
            <person name="Graham J."/>
            <person name="Grandbois E."/>
            <person name="Grewal S."/>
            <person name="Gyaltsen K."/>
            <person name="Hafez N."/>
            <person name="Hagos B."/>
            <person name="Hall J."/>
            <person name="Henson C."/>
            <person name="Hollinger A."/>
            <person name="Honan T."/>
            <person name="Huard M.D."/>
            <person name="Hughes L."/>
            <person name="Hurhula B."/>
            <person name="Husby M.E."/>
            <person name="Kamat A."/>
            <person name="Kanga B."/>
            <person name="Kashin S."/>
            <person name="Khazanovich D."/>
            <person name="Kisner P."/>
            <person name="Lance K."/>
            <person name="Lara M."/>
            <person name="Lee W."/>
            <person name="Lennon N."/>
            <person name="Letendre F."/>
            <person name="LeVine R."/>
            <person name="Lipovsky A."/>
            <person name="Liu X."/>
            <person name="Liu J."/>
            <person name="Liu S."/>
            <person name="Lokyitsang T."/>
            <person name="Lokyitsang Y."/>
            <person name="Lubonja R."/>
            <person name="Lui A."/>
            <person name="MacDonald P."/>
            <person name="Magnisalis V."/>
            <person name="Maru K."/>
            <person name="Matthews C."/>
            <person name="McCusker W."/>
            <person name="McDonough S."/>
            <person name="Mehta T."/>
            <person name="Meldrim J."/>
            <person name="Meneus L."/>
            <person name="Mihai O."/>
            <person name="Mihalev A."/>
            <person name="Mihova T."/>
            <person name="Mittelman R."/>
            <person name="Mlenga V."/>
            <person name="Montmayeur A."/>
            <person name="Mulrain L."/>
            <person name="Navidi A."/>
            <person name="Naylor J."/>
            <person name="Negash T."/>
            <person name="Nguyen T."/>
            <person name="Nguyen N."/>
            <person name="Nicol R."/>
            <person name="Norbu C."/>
            <person name="Norbu N."/>
            <person name="Novod N."/>
            <person name="O'Neill B."/>
            <person name="Osman S."/>
            <person name="Markiewicz E."/>
            <person name="Oyono O.L."/>
            <person name="Patti C."/>
            <person name="Phunkhang P."/>
            <person name="Pierre F."/>
            <person name="Priest M."/>
            <person name="Raghuraman S."/>
            <person name="Rege F."/>
            <person name="Reyes R."/>
            <person name="Rise C."/>
            <person name="Rogov P."/>
            <person name="Ross K."/>
            <person name="Ryan E."/>
            <person name="Settipalli S."/>
            <person name="Shea T."/>
            <person name="Sherpa N."/>
            <person name="Shi L."/>
            <person name="Shih D."/>
            <person name="Sparrow T."/>
            <person name="Spaulding J."/>
            <person name="Stalker J."/>
            <person name="Stange-Thomann N."/>
            <person name="Stavropoulos S."/>
            <person name="Stone C."/>
            <person name="Strader C."/>
            <person name="Tesfaye S."/>
            <person name="Thomson T."/>
            <person name="Thoulutsang Y."/>
            <person name="Thoulutsang D."/>
            <person name="Topham K."/>
            <person name="Topping I."/>
            <person name="Tsamla T."/>
            <person name="Vassiliev H."/>
            <person name="Vo A."/>
            <person name="Wangchuk T."/>
            <person name="Wangdi T."/>
            <person name="Weiand M."/>
            <person name="Wilkinson J."/>
            <person name="Wilson A."/>
            <person name="Yadav S."/>
            <person name="Young G."/>
            <person name="Yu Q."/>
            <person name="Zembek L."/>
            <person name="Zhong D."/>
            <person name="Zimmer A."/>
            <person name="Zwirko Z."/>
            <person name="Jaffe D.B."/>
            <person name="Alvarez P."/>
            <person name="Brockman W."/>
            <person name="Butler J."/>
            <person name="Chin C."/>
            <person name="Gnerre S."/>
            <person name="Grabherr M."/>
            <person name="Kleber M."/>
            <person name="Mauceli E."/>
            <person name="MacCallum I."/>
        </authorList>
    </citation>
    <scope>NUCLEOTIDE SEQUENCE [LARGE SCALE GENOMIC DNA]</scope>
    <source>
        <strain evidence="10">Tucson 14030-0811.24</strain>
    </source>
</reference>
<dbReference type="FunFam" id="1.20.5.170:FF:000140">
    <property type="entry name" value="BZIP transcription factor family"/>
    <property type="match status" value="1"/>
</dbReference>
<dbReference type="SUPFAM" id="SSF57959">
    <property type="entry name" value="Leucine zipper domain"/>
    <property type="match status" value="1"/>
</dbReference>
<evidence type="ECO:0000256" key="1">
    <source>
        <dbReference type="ARBA" id="ARBA00004123"/>
    </source>
</evidence>
<protein>
    <recommendedName>
        <fullName evidence="8">BZIP domain-containing protein</fullName>
    </recommendedName>
</protein>
<evidence type="ECO:0000256" key="3">
    <source>
        <dbReference type="ARBA" id="ARBA00023015"/>
    </source>
</evidence>
<dbReference type="GO" id="GO:0000981">
    <property type="term" value="F:DNA-binding transcription factor activity, RNA polymerase II-specific"/>
    <property type="evidence" value="ECO:0007669"/>
    <property type="project" value="TreeGrafter"/>
</dbReference>
<feature type="domain" description="BZIP" evidence="8">
    <location>
        <begin position="40"/>
        <end position="100"/>
    </location>
</feature>
<dbReference type="HOGENOM" id="CLU_1972843_0_0_1"/>
<dbReference type="OMA" id="MQDPAYK"/>
<comment type="similarity">
    <text evidence="2">Belongs to the bZIP family. C/EBP subfamily.</text>
</comment>
<dbReference type="STRING" id="7260.B4N6J2"/>
<proteinExistence type="inferred from homology"/>
<dbReference type="OrthoDB" id="10039716at2759"/>
<dbReference type="Pfam" id="PF07716">
    <property type="entry name" value="bZIP_2"/>
    <property type="match status" value="1"/>
</dbReference>
<keyword evidence="6" id="KW-0539">Nucleus</keyword>
<dbReference type="InParanoid" id="B4N6J2"/>
<evidence type="ECO:0000313" key="9">
    <source>
        <dbReference type="EMBL" id="EDW79981.1"/>
    </source>
</evidence>
<dbReference type="PhylomeDB" id="B4N6J2"/>
<dbReference type="eggNOG" id="KOG3119">
    <property type="taxonomic scope" value="Eukaryota"/>
</dbReference>
<dbReference type="Proteomes" id="UP000007798">
    <property type="component" value="Unassembled WGS sequence"/>
</dbReference>
<dbReference type="EMBL" id="CH964161">
    <property type="protein sequence ID" value="EDW79981.1"/>
    <property type="molecule type" value="Genomic_DNA"/>
</dbReference>
<dbReference type="PANTHER" id="PTHR23334:SF69">
    <property type="entry name" value="CCAAT_ENHANCER-BINDING PROTEIN GAMMA"/>
    <property type="match status" value="1"/>
</dbReference>
<comment type="subcellular location">
    <subcellularLocation>
        <location evidence="1">Nucleus</location>
    </subcellularLocation>
</comment>
<dbReference type="SMART" id="SM00338">
    <property type="entry name" value="BRLZ"/>
    <property type="match status" value="1"/>
</dbReference>
<dbReference type="GO" id="GO:1990391">
    <property type="term" value="C:DNA repair complex"/>
    <property type="evidence" value="ECO:0007669"/>
    <property type="project" value="EnsemblMetazoa"/>
</dbReference>
<feature type="region of interest" description="Disordered" evidence="7">
    <location>
        <begin position="1"/>
        <end position="67"/>
    </location>
</feature>
<dbReference type="GO" id="GO:0006302">
    <property type="term" value="P:double-strand break repair"/>
    <property type="evidence" value="ECO:0007669"/>
    <property type="project" value="EnsemblMetazoa"/>
</dbReference>
<dbReference type="AlphaFoldDB" id="B4N6J2"/>
<evidence type="ECO:0000256" key="4">
    <source>
        <dbReference type="ARBA" id="ARBA00023125"/>
    </source>
</evidence>
<dbReference type="FunCoup" id="B4N6J2">
    <property type="interactions" value="1"/>
</dbReference>
<name>B4N6J2_DROWI</name>
<dbReference type="GO" id="GO:0000978">
    <property type="term" value="F:RNA polymerase II cis-regulatory region sequence-specific DNA binding"/>
    <property type="evidence" value="ECO:0007669"/>
    <property type="project" value="TreeGrafter"/>
</dbReference>
<evidence type="ECO:0000256" key="2">
    <source>
        <dbReference type="ARBA" id="ARBA00006951"/>
    </source>
</evidence>
<accession>B4N6J2</accession>
<dbReference type="PROSITE" id="PS50217">
    <property type="entry name" value="BZIP"/>
    <property type="match status" value="1"/>
</dbReference>
<gene>
    <name evidence="9" type="primary">Dwil\GK12307</name>
    <name evidence="9" type="ORF">Dwil_GK12307</name>
</gene>
<feature type="compositionally biased region" description="Basic and acidic residues" evidence="7">
    <location>
        <begin position="55"/>
        <end position="67"/>
    </location>
</feature>
<dbReference type="GO" id="GO:0003693">
    <property type="term" value="F:P-element binding"/>
    <property type="evidence" value="ECO:0007669"/>
    <property type="project" value="EnsemblMetazoa"/>
</dbReference>
<keyword evidence="3" id="KW-0805">Transcription regulation</keyword>
<dbReference type="InterPro" id="IPR004827">
    <property type="entry name" value="bZIP"/>
</dbReference>
<dbReference type="InterPro" id="IPR046347">
    <property type="entry name" value="bZIP_sf"/>
</dbReference>
<evidence type="ECO:0000256" key="6">
    <source>
        <dbReference type="ARBA" id="ARBA00023242"/>
    </source>
</evidence>
<evidence type="ECO:0000313" key="10">
    <source>
        <dbReference type="Proteomes" id="UP000007798"/>
    </source>
</evidence>
<sequence length="127" mass="14378">MPAKRRTAAGDAAGGDSSSSRASTSRDTGGDIPMSPQTDDPAYKLKRKKNNEAVQRTREKTKKTAEERKMRIEKLKEENTQLKAKIQQEKTHINTLRELIIKGEKDENQNRIIQEILGRPESDDDDD</sequence>
<dbReference type="PANTHER" id="PTHR23334">
    <property type="entry name" value="CCAAT/ENHANCER BINDING PROTEIN"/>
    <property type="match status" value="1"/>
</dbReference>
<evidence type="ECO:0000256" key="5">
    <source>
        <dbReference type="ARBA" id="ARBA00023163"/>
    </source>
</evidence>
<evidence type="ECO:0000256" key="7">
    <source>
        <dbReference type="SAM" id="MobiDB-lite"/>
    </source>
</evidence>
<dbReference type="Gene3D" id="1.20.5.170">
    <property type="match status" value="1"/>
</dbReference>
<dbReference type="KEGG" id="dwi:6646350"/>
<keyword evidence="5" id="KW-0804">Transcription</keyword>
<dbReference type="GO" id="GO:0006351">
    <property type="term" value="P:DNA-templated transcription"/>
    <property type="evidence" value="ECO:0007669"/>
    <property type="project" value="InterPro"/>
</dbReference>
<dbReference type="GO" id="GO:0005634">
    <property type="term" value="C:nucleus"/>
    <property type="evidence" value="ECO:0007669"/>
    <property type="project" value="UniProtKB-SubCell"/>
</dbReference>
<keyword evidence="10" id="KW-1185">Reference proteome</keyword>
<feature type="compositionally biased region" description="Low complexity" evidence="7">
    <location>
        <begin position="9"/>
        <end position="27"/>
    </location>
</feature>
<dbReference type="InterPro" id="IPR031106">
    <property type="entry name" value="C/EBP"/>
</dbReference>
<organism evidence="9 10">
    <name type="scientific">Drosophila willistoni</name>
    <name type="common">Fruit fly</name>
    <dbReference type="NCBI Taxonomy" id="7260"/>
    <lineage>
        <taxon>Eukaryota</taxon>
        <taxon>Metazoa</taxon>
        <taxon>Ecdysozoa</taxon>
        <taxon>Arthropoda</taxon>
        <taxon>Hexapoda</taxon>
        <taxon>Insecta</taxon>
        <taxon>Pterygota</taxon>
        <taxon>Neoptera</taxon>
        <taxon>Endopterygota</taxon>
        <taxon>Diptera</taxon>
        <taxon>Brachycera</taxon>
        <taxon>Muscomorpha</taxon>
        <taxon>Ephydroidea</taxon>
        <taxon>Drosophilidae</taxon>
        <taxon>Drosophila</taxon>
        <taxon>Sophophora</taxon>
    </lineage>
</organism>
<keyword evidence="4" id="KW-0238">DNA-binding</keyword>
<evidence type="ECO:0000259" key="8">
    <source>
        <dbReference type="PROSITE" id="PS50217"/>
    </source>
</evidence>